<proteinExistence type="predicted"/>
<dbReference type="Proteomes" id="UP000186736">
    <property type="component" value="Unassembled WGS sequence"/>
</dbReference>
<name>A0A1Q9QUL4_PSEPU</name>
<organism evidence="1 2">
    <name type="scientific">Pseudomonas putida</name>
    <name type="common">Arthrobacter siderocapsulatus</name>
    <dbReference type="NCBI Taxonomy" id="303"/>
    <lineage>
        <taxon>Bacteria</taxon>
        <taxon>Pseudomonadati</taxon>
        <taxon>Pseudomonadota</taxon>
        <taxon>Gammaproteobacteria</taxon>
        <taxon>Pseudomonadales</taxon>
        <taxon>Pseudomonadaceae</taxon>
        <taxon>Pseudomonas</taxon>
    </lineage>
</organism>
<gene>
    <name evidence="1" type="ORF">PSEMO_62050</name>
</gene>
<accession>A0A1Q9QUL4</accession>
<protein>
    <submittedName>
        <fullName evidence="1">Uncharacterized protein</fullName>
    </submittedName>
</protein>
<dbReference type="AlphaFoldDB" id="A0A1Q9QUL4"/>
<comment type="caution">
    <text evidence="1">The sequence shown here is derived from an EMBL/GenBank/DDBJ whole genome shotgun (WGS) entry which is preliminary data.</text>
</comment>
<sequence length="272" mass="29017">MEAAEEVAEALKDLSPEDADFMTEHQAQIAAILGSVSTWAGVTAAGMEKHMGDITRSLVKLEELYGDTYRRYGRLNVPEFFARRKDILTELDGKLFNSSKIRSFLSLGSHPTLQKSLGVSSKSLVHHWKKSGGVGPIPGYSKYVRTMERATSYMKGGGYLAIGVGDVSSALIIKEACEAGSSGTCARIAITETSKFAGMSWGGMQAAKIAVKESAYVCWKLSKDPRRFAVCNIAVVAGSSYAGAELGAIAGAAVGEAAVQTGEVIHDLYLYD</sequence>
<evidence type="ECO:0000313" key="1">
    <source>
        <dbReference type="EMBL" id="OLS58844.1"/>
    </source>
</evidence>
<reference evidence="1 2" key="1">
    <citation type="submission" date="2016-10" db="EMBL/GenBank/DDBJ databases">
        <title>Genome Sequence of Pseudomonas putida GM4FR.</title>
        <authorList>
            <person name="Poehlein A."/>
            <person name="Wemheuer F."/>
            <person name="Hollensteiner J."/>
            <person name="Wemheuer B."/>
        </authorList>
    </citation>
    <scope>NUCLEOTIDE SEQUENCE [LARGE SCALE GENOMIC DNA]</scope>
    <source>
        <strain evidence="1 2">GM4FR</strain>
    </source>
</reference>
<dbReference type="EMBL" id="MKZO01000079">
    <property type="protein sequence ID" value="OLS58844.1"/>
    <property type="molecule type" value="Genomic_DNA"/>
</dbReference>
<evidence type="ECO:0000313" key="2">
    <source>
        <dbReference type="Proteomes" id="UP000186736"/>
    </source>
</evidence>